<keyword evidence="7" id="KW-0175">Coiled coil</keyword>
<evidence type="ECO:0000256" key="7">
    <source>
        <dbReference type="SAM" id="Coils"/>
    </source>
</evidence>
<protein>
    <submittedName>
        <fullName evidence="8">Cell division protein FtsB</fullName>
    </submittedName>
</protein>
<dbReference type="PANTHER" id="PTHR37485">
    <property type="entry name" value="CELL DIVISION PROTEIN FTSB"/>
    <property type="match status" value="1"/>
</dbReference>
<dbReference type="Proteomes" id="UP001446205">
    <property type="component" value="Unassembled WGS sequence"/>
</dbReference>
<evidence type="ECO:0000256" key="5">
    <source>
        <dbReference type="ARBA" id="ARBA00023136"/>
    </source>
</evidence>
<accession>A0ABU9DB46</accession>
<keyword evidence="5" id="KW-0472">Membrane</keyword>
<evidence type="ECO:0000256" key="6">
    <source>
        <dbReference type="ARBA" id="ARBA00023306"/>
    </source>
</evidence>
<keyword evidence="1" id="KW-1003">Cell membrane</keyword>
<proteinExistence type="inferred from homology"/>
<keyword evidence="3" id="KW-0812">Transmembrane</keyword>
<evidence type="ECO:0000313" key="9">
    <source>
        <dbReference type="Proteomes" id="UP001446205"/>
    </source>
</evidence>
<evidence type="ECO:0000256" key="1">
    <source>
        <dbReference type="ARBA" id="ARBA00022475"/>
    </source>
</evidence>
<sequence length="89" mass="10380">MRLLNASLLAILLILQYPLWFAEGSWRTVLTLRKELTLQQAENHRLEDRNKRLLAEVQDLRAGTAAVEERARMELGMVREGEVFVQYVK</sequence>
<keyword evidence="9" id="KW-1185">Reference proteome</keyword>
<dbReference type="GO" id="GO:0051301">
    <property type="term" value="P:cell division"/>
    <property type="evidence" value="ECO:0007669"/>
    <property type="project" value="UniProtKB-KW"/>
</dbReference>
<organism evidence="8 9">
    <name type="scientific">Thermithiobacillus plumbiphilus</name>
    <dbReference type="NCBI Taxonomy" id="1729899"/>
    <lineage>
        <taxon>Bacteria</taxon>
        <taxon>Pseudomonadati</taxon>
        <taxon>Pseudomonadota</taxon>
        <taxon>Acidithiobacillia</taxon>
        <taxon>Acidithiobacillales</taxon>
        <taxon>Thermithiobacillaceae</taxon>
        <taxon>Thermithiobacillus</taxon>
    </lineage>
</organism>
<comment type="caution">
    <text evidence="8">The sequence shown here is derived from an EMBL/GenBank/DDBJ whole genome shotgun (WGS) entry which is preliminary data.</text>
</comment>
<dbReference type="InterPro" id="IPR023081">
    <property type="entry name" value="Cell_div_FtsB"/>
</dbReference>
<dbReference type="InterPro" id="IPR007060">
    <property type="entry name" value="FtsL/DivIC"/>
</dbReference>
<dbReference type="RefSeq" id="WP_341371667.1">
    <property type="nucleotide sequence ID" value="NZ_JBBPCO010000013.1"/>
</dbReference>
<dbReference type="PANTHER" id="PTHR37485:SF1">
    <property type="entry name" value="CELL DIVISION PROTEIN FTSB"/>
    <property type="match status" value="1"/>
</dbReference>
<dbReference type="HAMAP" id="MF_00599">
    <property type="entry name" value="FtsB"/>
    <property type="match status" value="1"/>
</dbReference>
<dbReference type="NCBIfam" id="NF002058">
    <property type="entry name" value="PRK00888.1"/>
    <property type="match status" value="1"/>
</dbReference>
<reference evidence="8 9" key="1">
    <citation type="submission" date="2024-04" db="EMBL/GenBank/DDBJ databases">
        <authorList>
            <person name="Abashina T."/>
            <person name="Shaikin A."/>
        </authorList>
    </citation>
    <scope>NUCLEOTIDE SEQUENCE [LARGE SCALE GENOMIC DNA]</scope>
    <source>
        <strain evidence="8 9">AAFK</strain>
    </source>
</reference>
<gene>
    <name evidence="8" type="primary">ftsB</name>
    <name evidence="8" type="ORF">WOB96_12705</name>
</gene>
<evidence type="ECO:0000256" key="4">
    <source>
        <dbReference type="ARBA" id="ARBA00022989"/>
    </source>
</evidence>
<keyword evidence="4" id="KW-1133">Transmembrane helix</keyword>
<keyword evidence="2 8" id="KW-0132">Cell division</keyword>
<evidence type="ECO:0000256" key="3">
    <source>
        <dbReference type="ARBA" id="ARBA00022692"/>
    </source>
</evidence>
<dbReference type="EMBL" id="JBBPCO010000013">
    <property type="protein sequence ID" value="MEK8090614.1"/>
    <property type="molecule type" value="Genomic_DNA"/>
</dbReference>
<feature type="coiled-coil region" evidence="7">
    <location>
        <begin position="29"/>
        <end position="63"/>
    </location>
</feature>
<evidence type="ECO:0000313" key="8">
    <source>
        <dbReference type="EMBL" id="MEK8090614.1"/>
    </source>
</evidence>
<keyword evidence="6" id="KW-0131">Cell cycle</keyword>
<evidence type="ECO:0000256" key="2">
    <source>
        <dbReference type="ARBA" id="ARBA00022618"/>
    </source>
</evidence>
<dbReference type="Pfam" id="PF04977">
    <property type="entry name" value="DivIC"/>
    <property type="match status" value="1"/>
</dbReference>
<name>A0ABU9DB46_9PROT</name>